<dbReference type="Gene3D" id="2.80.10.50">
    <property type="match status" value="1"/>
</dbReference>
<proteinExistence type="predicted"/>
<dbReference type="InterPro" id="IPR036300">
    <property type="entry name" value="MIR_dom_sf"/>
</dbReference>
<dbReference type="InterPro" id="IPR035910">
    <property type="entry name" value="RyR/IP3R_RIH_dom_sf"/>
</dbReference>
<evidence type="ECO:0000313" key="5">
    <source>
        <dbReference type="EMBL" id="EAR83298.2"/>
    </source>
</evidence>
<feature type="region of interest" description="Disordered" evidence="2">
    <location>
        <begin position="3591"/>
        <end position="3613"/>
    </location>
</feature>
<sequence length="3633" mass="428785">MQQNRDPQINQNDPFLNQQLQEGVLQLQTLQQQPIYFGDLICIKVEGIGSKKYMHSEGFYPSCIKCIDYEDTGDNLTDIDGSIFEICNPIQYFSKQNRYQDNQSDLSDKNQNFNKNKTLVNTQSITSPSLFNQKNNYDTQDSLNKNLQAQQFESYSQNRVGADSYMQYDSNQSKDGVLKMNQQNMQSDEYFQLKAKTNKNRGSDEQTYLNSGEEHYENQVTLGFNQNFILRHKRSNKFLYLVEEDLEYYSLILSSKPSLFKISPSFKSQVVQTKTVYYNSFIYIQAVPFATASNKDIYLVIDEAMQYVNSSNYIAPGGGSFVSPKFTNYTCFFGDFFFSPNQKTCLHIEPYRQNLSYFQKIKGTQKGISNMNNENEQLFLRYGDVVKIFHIETESFFQYEDNQLIKFKSTEINEESNIVQEIDDEDDNEIHQNDNKISSTGFRSNQMFQKNNQIINNQMRQKKDEVILCKPTDDQNFNKSNTLWKIINPLNPLDGGFIRWEEKVVLKCLNKNVFLHIKEQTIGKKKTRQIKLKTSISDESECHFHFCQEYQHVELQGEEGQVYQNLENFNLIKINSLFRIVHSETNQTLSAQLYNEIDINKQQYDQNRQYNDAQPVLETPKRNSFYSSMTQSIIDQNFLPKIQISSIKQLSQDKKKTEITSEENEKIDMKQIVLKENYCEGDVLRFQQIEELELIESNYLTSTFELISSAIPLIKYYALISDKKDETSQKNIFQFTNPYFIEFTSLLSLSIQHQIKYLLDIEFSQDVTFDNSIFRKYKPNSEKQNLSSKRGILEYSVNLLKAMWGYQSDKKIQDILQSMKKSEDDFNNLESKAQSNQQSFLSVCSGRRGTQIKQFKSKIDQKDEQIQLYETFKKLSKLIYFLIITLCKNNSGISINTFNYFTFFKNHVGYSIGATNAIISILKNNEKLLNMIHTKNYHTLSEVKNTISRTLQKLNLKQFQKGNHNRFLSADWKSQNGLDNNNQQIQQVNKKKNTLVNVFFKKYEQVFQNSNNYWANFMDVMNIMCICKGEALNINQLIIGQELLANEDPVSSKNLQKMIIQIQCKEKKIFIQIYKKTYELKEFLDKEQIYFEKSKVQSNEYKFLVKQLGLYANLCKGRNYQNKLLLQDQITAQALTHYITNQNIKTELRAILLNLLINLHFDSCPRNKVQRPCYTKTLNSIKHNKTKPKKQSNPNINNSICYNIDVNQEPQQNENNQNQNLNISIGSEFIQYDLDEQGSKRVLSRSQRFQSDLFQNKSQINETKQDLQKSLLGGRKRFQSQKMNEESVQIEEVDENEIKKPSQIKDQNQNNLTKNIRPQYKSIFNNEQDNSNSAVFHEFSLNNFIQKDSMTNQQEMKQFVVNYLRCQIYNEHGQLKSDMLSYYVVKLARMMIIFDYFEKEEEEFFQIIQSLLFILQTQTKVPILEKLRNVYIRNKEHKKALHDQEKWKLMIIQEVLQTLLFYQSIQIDSNLRQIVEFITLVFQKFQRPSECTSKMDFDLYIKNMIQNRLSNYLPKLQNVQSYTIDNNSNQQNPAQSSQKQDRNKSVMNFNNSPKYYLSMLKQMSNLRDSSKKDVEVLSKYITFDDMLKNNSFFNIILQNFVSLGSSNIETSHLILKNLFANFSQRKNIIRQLKKLQIIMNEKEYYVFKYLKFLNIKTQFISEMQELWFRNDMKAIVSQKTAFGEINMLMQQINLAFYEAAEYDQKEKCLVSKKQLSDLIKEDQIFFCRQQMLRNLKMHKNILSIIREGNIMIQNINQIDKDSANQLEDQQMIIKMYESCYNFLFLFVKGNKFNQKVLFKYFELFLQNVGQFDIGQYKLLREIMKDNKKICNSITPEQIQKYITKIYKNGLNNNLEIIKFFEYLIQDHDEPAYQNIDKLVKCLLESEEFTNFFGLKLITKNSNLEQSPLKKTNAENLMDFNGQKTIINIQQENSIQQSIVNKQQGYSQSNIQVQSLPGQYEFNIDQNVIDLLSGDNTQYIEKSYKVDDLPFLYNQKSIEIANQILKYSLNPTKTRYIFNKLININYIYKLLSLDDIFDKVIDQTILFTYFKTTLMEFVKQVWLSNEKNSAKLNKNEFLIQFLKKETKKLFQIKDSMLVSYSEAMNARTGKEKILYLQNVQKQNSSFQSNSRNNSFLSKNIIRPSNSLLVEDKDQSEQNNINQQSSDDKKDEKIEVISEFGENKKDDQNQENDIIKTFHRTSQMKFNINYACDTNSEEEGKHDAQIFSSQSSNKFQISQKDLEKKEINVQAIYEERKESEIYYLDPQTQMIEEIIMLVQTDYIRYLFQCLIPFVMDTFKCFLGYDSQQANVNNRQDYEAFASFAKEVAVFCEYEITEEIYKKQKEMILPVLIEFQEIFKVNIDFQFDCKQEIQRYQKERNSKKQNQFEKQSKLEFKSRIIQDSRIQGIIQPLDGQFIYQGEEQRIRQEVANIILHLLTSDFVNQNLIIQERNHLVHALRDSHRSNNLSLQNFLKKLVNFVKNAIDNLEDDDSIILPEDDVLIDTIQLLCDILDSCTTNEELIYMQNFLNQNGIIKAMIQFFCQKNEIGKLFKSFISLGIRMIQGINCANFAIQESIYQQMTSEPNIEIFLAKIIEIIRQEIHFQAFENLSISQKIEAECKSLKFSYNKHRKFSIQKILRFLQLLIANCYTKMQRYLLNQYRSKTNHNILNHIVDLVEAYMGGRSFSQSKFKDGQSYYTDAVTCDKAVMALETLILLIQGPCIENQIELAESKFLEIATYILKLNDSYEQFTKVYKKQNSSEIFLNQEQSIIQIINQSTQEVNVIQNNISLFKEKLTERQKQLIQSAYEFCPLYSQQLSQIFREDHPSNYGVWMLSMIKNKCISCLESLMDGENKIITRRIMSDIPPNLLKVNLAWIYEKYEILYGEDKYYDFDLFQIKDVKQIRNELDKTTNKELKLRESLKDSFIIDSGFKIFRILRFILNQAGNNEIENIYNEIAKREALVFQIQSKKNIFSQLQNLLQDFAKLFTKIYSFIFRRKVLSNKMNQEKISSGVDKLKQKSLEFFSKYTGQIEIVQENKLCKISFPKYPHCFSLTNALKSKVTRHLNFYSPHTKVESIVKYADRLIERLKFEHLFKAKLEKNQSITILSNNLDLWKNLSYFICIAQNIYIILTLKHIPGEHDFYFRFIGQDRDFQLFLQLFQITLASLVLFFFLLKKIPLTHKKSIEKIQQMDLKKFSINEHTLHQNVIRTDYKTKLRNLKIRVGYIFKDTELLYFSIYFALALLGLFNEFFLALLLFDVFWRFPMLRSVLHAVWRPRESILLTMFLFFICTYMFSLTAFYFFVDQFNTLCDNLLTCYSVIFDYMYKNDGGITSFFAPNGPDDFLEYYGANYSLDWLSLWNFLYFFIIITLLFSIVTGIIIDTFGLLRDEEDQKKRNKKDSCLICSIDRAIIDKVSPHNQGFQHHIDVEHNLWNYIFYISYLKEKNRNYMLGAESEIYQKVKIKDISWFPLNRSLSVNQNQETNEEIDNLNKKIVNMESKLSIILQEILKNTKVSNKRILKMEQQQDLKQLNLFQNTQESNSMLFSTKMLQSTSKKLPQPIRTPKRSHSLWVPQKEQSAEIIEEEDQKKQLNTSLLSSQSVEASQEIQKPSINQNTSQVAQKLTNLMNRCESEDEQ</sequence>
<dbReference type="KEGG" id="tet:TTHERM_00992990"/>
<dbReference type="OrthoDB" id="300855at2759"/>
<feature type="region of interest" description="Disordered" evidence="2">
    <location>
        <begin position="2148"/>
        <end position="2170"/>
    </location>
</feature>
<keyword evidence="1" id="KW-0175">Coiled coil</keyword>
<dbReference type="GO" id="GO:0006816">
    <property type="term" value="P:calcium ion transport"/>
    <property type="evidence" value="ECO:0007669"/>
    <property type="project" value="InterPro"/>
</dbReference>
<dbReference type="GeneID" id="7825010"/>
<dbReference type="SUPFAM" id="SSF82109">
    <property type="entry name" value="MIR domain"/>
    <property type="match status" value="1"/>
</dbReference>
<dbReference type="HOGENOM" id="CLU_224673_0_0_1"/>
<dbReference type="InterPro" id="IPR015925">
    <property type="entry name" value="Ryanodine_IP3_receptor"/>
</dbReference>
<feature type="region of interest" description="Disordered" evidence="2">
    <location>
        <begin position="3549"/>
        <end position="3571"/>
    </location>
</feature>
<evidence type="ECO:0000256" key="3">
    <source>
        <dbReference type="SAM" id="Phobius"/>
    </source>
</evidence>
<keyword evidence="6" id="KW-1185">Reference proteome</keyword>
<feature type="transmembrane region" description="Helical" evidence="3">
    <location>
        <begin position="3235"/>
        <end position="3258"/>
    </location>
</feature>
<dbReference type="PANTHER" id="PTHR13715">
    <property type="entry name" value="RYANODINE RECEPTOR AND IP3 RECEPTOR"/>
    <property type="match status" value="1"/>
</dbReference>
<evidence type="ECO:0000259" key="4">
    <source>
        <dbReference type="Pfam" id="PF08454"/>
    </source>
</evidence>
<feature type="region of interest" description="Disordered" evidence="2">
    <location>
        <begin position="1525"/>
        <end position="1545"/>
    </location>
</feature>
<dbReference type="eggNOG" id="KOG3533">
    <property type="taxonomic scope" value="Eukaryota"/>
</dbReference>
<evidence type="ECO:0000256" key="2">
    <source>
        <dbReference type="SAM" id="MobiDB-lite"/>
    </source>
</evidence>
<feature type="compositionally biased region" description="Low complexity" evidence="2">
    <location>
        <begin position="1526"/>
        <end position="1538"/>
    </location>
</feature>
<feature type="transmembrane region" description="Helical" evidence="3">
    <location>
        <begin position="3278"/>
        <end position="3301"/>
    </location>
</feature>
<evidence type="ECO:0000313" key="6">
    <source>
        <dbReference type="Proteomes" id="UP000009168"/>
    </source>
</evidence>
<name>Q22DA4_TETTS</name>
<organism evidence="5 6">
    <name type="scientific">Tetrahymena thermophila (strain SB210)</name>
    <dbReference type="NCBI Taxonomy" id="312017"/>
    <lineage>
        <taxon>Eukaryota</taxon>
        <taxon>Sar</taxon>
        <taxon>Alveolata</taxon>
        <taxon>Ciliophora</taxon>
        <taxon>Intramacronucleata</taxon>
        <taxon>Oligohymenophorea</taxon>
        <taxon>Hymenostomatida</taxon>
        <taxon>Tetrahymenina</taxon>
        <taxon>Tetrahymenidae</taxon>
        <taxon>Tetrahymena</taxon>
    </lineage>
</organism>
<dbReference type="Proteomes" id="UP000009168">
    <property type="component" value="Unassembled WGS sequence"/>
</dbReference>
<keyword evidence="3" id="KW-0812">Transmembrane</keyword>
<evidence type="ECO:0000256" key="1">
    <source>
        <dbReference type="SAM" id="Coils"/>
    </source>
</evidence>
<dbReference type="InParanoid" id="Q22DA4"/>
<dbReference type="SUPFAM" id="SSF100909">
    <property type="entry name" value="IP3 receptor type 1 binding core, domain 2"/>
    <property type="match status" value="2"/>
</dbReference>
<dbReference type="PANTHER" id="PTHR13715:SF99">
    <property type="entry name" value="INOSITOL 1,4,5-TRISPHOSPHATE RECEPTOR-LIKE PROTEIN A"/>
    <property type="match status" value="1"/>
</dbReference>
<feature type="transmembrane region" description="Helical" evidence="3">
    <location>
        <begin position="3359"/>
        <end position="3384"/>
    </location>
</feature>
<dbReference type="InterPro" id="IPR013662">
    <property type="entry name" value="RIH_assoc-dom"/>
</dbReference>
<dbReference type="RefSeq" id="XP_001030961.2">
    <property type="nucleotide sequence ID" value="XM_001030961.2"/>
</dbReference>
<dbReference type="Gene3D" id="1.10.287.70">
    <property type="match status" value="1"/>
</dbReference>
<feature type="coiled-coil region" evidence="1">
    <location>
        <begin position="812"/>
        <end position="839"/>
    </location>
</feature>
<accession>Q22DA4</accession>
<protein>
    <submittedName>
        <fullName evidence="5">MIR domain protein</fullName>
    </submittedName>
</protein>
<keyword evidence="3" id="KW-0472">Membrane</keyword>
<dbReference type="EMBL" id="GG662439">
    <property type="protein sequence ID" value="EAR83298.2"/>
    <property type="molecule type" value="Genomic_DNA"/>
</dbReference>
<feature type="transmembrane region" description="Helical" evidence="3">
    <location>
        <begin position="3153"/>
        <end position="3172"/>
    </location>
</feature>
<feature type="coiled-coil region" evidence="1">
    <location>
        <begin position="3470"/>
        <end position="3504"/>
    </location>
</feature>
<reference evidence="6" key="1">
    <citation type="journal article" date="2006" name="PLoS Biol.">
        <title>Macronuclear genome sequence of the ciliate Tetrahymena thermophila, a model eukaryote.</title>
        <authorList>
            <person name="Eisen J.A."/>
            <person name="Coyne R.S."/>
            <person name="Wu M."/>
            <person name="Wu D."/>
            <person name="Thiagarajan M."/>
            <person name="Wortman J.R."/>
            <person name="Badger J.H."/>
            <person name="Ren Q."/>
            <person name="Amedeo P."/>
            <person name="Jones K.M."/>
            <person name="Tallon L.J."/>
            <person name="Delcher A.L."/>
            <person name="Salzberg S.L."/>
            <person name="Silva J.C."/>
            <person name="Haas B.J."/>
            <person name="Majoros W.H."/>
            <person name="Farzad M."/>
            <person name="Carlton J.M."/>
            <person name="Smith R.K. Jr."/>
            <person name="Garg J."/>
            <person name="Pearlman R.E."/>
            <person name="Karrer K.M."/>
            <person name="Sun L."/>
            <person name="Manning G."/>
            <person name="Elde N.C."/>
            <person name="Turkewitz A.P."/>
            <person name="Asai D.J."/>
            <person name="Wilkes D.E."/>
            <person name="Wang Y."/>
            <person name="Cai H."/>
            <person name="Collins K."/>
            <person name="Stewart B.A."/>
            <person name="Lee S.R."/>
            <person name="Wilamowska K."/>
            <person name="Weinberg Z."/>
            <person name="Ruzzo W.L."/>
            <person name="Wloga D."/>
            <person name="Gaertig J."/>
            <person name="Frankel J."/>
            <person name="Tsao C.-C."/>
            <person name="Gorovsky M.A."/>
            <person name="Keeling P.J."/>
            <person name="Waller R.F."/>
            <person name="Patron N.J."/>
            <person name="Cherry J.M."/>
            <person name="Stover N.A."/>
            <person name="Krieger C.J."/>
            <person name="del Toro C."/>
            <person name="Ryder H.F."/>
            <person name="Williamson S.C."/>
            <person name="Barbeau R.A."/>
            <person name="Hamilton E.P."/>
            <person name="Orias E."/>
        </authorList>
    </citation>
    <scope>NUCLEOTIDE SEQUENCE [LARGE SCALE GENOMIC DNA]</scope>
    <source>
        <strain evidence="6">SB210</strain>
    </source>
</reference>
<feature type="domain" description="RyR/IP3R Homology associated" evidence="4">
    <location>
        <begin position="2629"/>
        <end position="2739"/>
    </location>
</feature>
<keyword evidence="3" id="KW-1133">Transmembrane helix</keyword>
<gene>
    <name evidence="5" type="ORF">TTHERM_00992990</name>
</gene>
<dbReference type="Pfam" id="PF08454">
    <property type="entry name" value="RIH_assoc"/>
    <property type="match status" value="1"/>
</dbReference>